<keyword evidence="3" id="KW-0963">Cytoplasm</keyword>
<dbReference type="Pfam" id="PF07700">
    <property type="entry name" value="HNOB"/>
    <property type="match status" value="1"/>
</dbReference>
<dbReference type="SUPFAM" id="SSF111126">
    <property type="entry name" value="Ligand-binding domain in the NO signalling and Golgi transport"/>
    <property type="match status" value="1"/>
</dbReference>
<dbReference type="InterPro" id="IPR001054">
    <property type="entry name" value="A/G_cyclase"/>
</dbReference>
<feature type="compositionally biased region" description="Polar residues" evidence="9">
    <location>
        <begin position="618"/>
        <end position="632"/>
    </location>
</feature>
<dbReference type="InterPro" id="IPR024096">
    <property type="entry name" value="NO_sig/Golgi_transp_ligand-bd"/>
</dbReference>
<evidence type="ECO:0000256" key="7">
    <source>
        <dbReference type="ARBA" id="ARBA00023293"/>
    </source>
</evidence>
<evidence type="ECO:0000256" key="1">
    <source>
        <dbReference type="ARBA" id="ARBA00004496"/>
    </source>
</evidence>
<dbReference type="EMBL" id="CAJFCJ010000005">
    <property type="protein sequence ID" value="CAD5114762.1"/>
    <property type="molecule type" value="Genomic_DNA"/>
</dbReference>
<dbReference type="GO" id="GO:0019934">
    <property type="term" value="P:cGMP-mediated signaling"/>
    <property type="evidence" value="ECO:0007669"/>
    <property type="project" value="TreeGrafter"/>
</dbReference>
<feature type="compositionally biased region" description="Low complexity" evidence="9">
    <location>
        <begin position="685"/>
        <end position="695"/>
    </location>
</feature>
<feature type="region of interest" description="Disordered" evidence="9">
    <location>
        <begin position="672"/>
        <end position="735"/>
    </location>
</feature>
<keyword evidence="4" id="KW-0547">Nucleotide-binding</keyword>
<dbReference type="FunFam" id="3.30.70.1230:FF:000030">
    <property type="entry name" value="Si:ch211-215j19.12"/>
    <property type="match status" value="1"/>
</dbReference>
<feature type="region of interest" description="Disordered" evidence="9">
    <location>
        <begin position="743"/>
        <end position="762"/>
    </location>
</feature>
<dbReference type="Pfam" id="PF07701">
    <property type="entry name" value="HNOBA"/>
    <property type="match status" value="1"/>
</dbReference>
<dbReference type="SMART" id="SM00044">
    <property type="entry name" value="CYCc"/>
    <property type="match status" value="1"/>
</dbReference>
<evidence type="ECO:0000256" key="8">
    <source>
        <dbReference type="SAM" id="Coils"/>
    </source>
</evidence>
<sequence>MYGFILAALSNHVRNKYGEETWKSIACECGLEEDVVISHQKMYDDQLVQKVFTSTAHKLGSRTNDFLEKFGGNFYDYCVDGGYERIMRVLGNNLADFLCNLDALHDHLASVYTQMNAPSFRCCSKEDGSLYLYCSSDRQWMYPMVKGLLVRLADQLFDTNVHVDLVETDAEDDQVVFSVRERTRESRRRSCSLITITTKRLRTSNLPEESCVPIDVFCRLFPFHFVLNRKLEIVQAGVALLRILNCRKSLRLQDVFQIVRPIGKPTFPSLLANLHHVFVLKGKRTDIRLKGQVIYASESDSLLFLCSPRVDNLDDLKASGLFLSDIPPHDATRDLILITQARRAERELVEKLEEASANLKRLQRKLEEEKRQTDQLLISLLPSNVASKLRLNQTVEAEKYNLVTILFSDIVGFTAMCSNEKVVPMDIIRVLNKLYTKFDMMSTAHNVYKVETIGDAYVVVAGLPHYTQTHADRVVNMALSMQQITQSITRPASDSPIQIRIGIHSGDCLAGIVGQKMPRYCLFGHSVSIASQMEGASLPGCINISKIAKSYLTCPNSYIFEKNWQADDCYFVYQKSGVNFVTSYLADLSIPEAPRSHFKTPSPSPTASPDSTPVRTIDYNTENRTKSKISSPLTMPIIHISDVGEVEEDTRKRKEIEEREKLGWDRYDNSELDKRDGILEPSPTPSNGSSTPTSSFASRRMSAVEKRSAERCPALAAHELSGRTDSRRPSSLWTVNRKSRSSSLFVQTESHPDKRRTRSKSTGCADVRIAQLDLKKIRENGRLVFYFYKDKNYKDRSNESN</sequence>
<dbReference type="GO" id="GO:0008074">
    <property type="term" value="C:guanylate cyclase complex, soluble"/>
    <property type="evidence" value="ECO:0007669"/>
    <property type="project" value="TreeGrafter"/>
</dbReference>
<dbReference type="InterPro" id="IPR011645">
    <property type="entry name" value="HNOB_dom_associated"/>
</dbReference>
<dbReference type="Gene3D" id="6.10.250.780">
    <property type="match status" value="1"/>
</dbReference>
<evidence type="ECO:0000313" key="11">
    <source>
        <dbReference type="EMBL" id="CAD5114762.1"/>
    </source>
</evidence>
<reference evidence="11 12" key="1">
    <citation type="submission" date="2020-08" db="EMBL/GenBank/DDBJ databases">
        <authorList>
            <person name="Hejnol A."/>
        </authorList>
    </citation>
    <scope>NUCLEOTIDE SEQUENCE [LARGE SCALE GENOMIC DNA]</scope>
</reference>
<proteinExistence type="predicted"/>
<evidence type="ECO:0000256" key="3">
    <source>
        <dbReference type="ARBA" id="ARBA00022490"/>
    </source>
</evidence>
<keyword evidence="5" id="KW-0342">GTP-binding</keyword>
<evidence type="ECO:0000259" key="10">
    <source>
        <dbReference type="PROSITE" id="PS50125"/>
    </source>
</evidence>
<dbReference type="Gene3D" id="3.30.450.260">
    <property type="entry name" value="Haem NO binding associated domain"/>
    <property type="match status" value="1"/>
</dbReference>
<dbReference type="OrthoDB" id="6127067at2759"/>
<dbReference type="PROSITE" id="PS50125">
    <property type="entry name" value="GUANYLATE_CYCLASE_2"/>
    <property type="match status" value="1"/>
</dbReference>
<evidence type="ECO:0000256" key="9">
    <source>
        <dbReference type="SAM" id="MobiDB-lite"/>
    </source>
</evidence>
<feature type="domain" description="Guanylate cyclase" evidence="10">
    <location>
        <begin position="404"/>
        <end position="534"/>
    </location>
</feature>
<dbReference type="InterPro" id="IPR042463">
    <property type="entry name" value="HNOB_dom_associated_sf"/>
</dbReference>
<dbReference type="PANTHER" id="PTHR45655">
    <property type="entry name" value="GUANYLATE CYCLASE SOLUBLE SUBUNIT BETA-2"/>
    <property type="match status" value="1"/>
</dbReference>
<gene>
    <name evidence="11" type="ORF">DGYR_LOCUS3582</name>
</gene>
<dbReference type="EC" id="4.6.1.2" evidence="2"/>
<accession>A0A7I8VFK2</accession>
<dbReference type="InterPro" id="IPR011644">
    <property type="entry name" value="Heme_NO-bd"/>
</dbReference>
<dbReference type="Gene3D" id="3.90.1520.10">
    <property type="entry name" value="H-NOX domain"/>
    <property type="match status" value="1"/>
</dbReference>
<dbReference type="SUPFAM" id="SSF55073">
    <property type="entry name" value="Nucleotide cyclase"/>
    <property type="match status" value="1"/>
</dbReference>
<evidence type="ECO:0000256" key="4">
    <source>
        <dbReference type="ARBA" id="ARBA00022741"/>
    </source>
</evidence>
<dbReference type="GO" id="GO:0020037">
    <property type="term" value="F:heme binding"/>
    <property type="evidence" value="ECO:0007669"/>
    <property type="project" value="InterPro"/>
</dbReference>
<comment type="caution">
    <text evidence="11">The sequence shown here is derived from an EMBL/GenBank/DDBJ whole genome shotgun (WGS) entry which is preliminary data.</text>
</comment>
<dbReference type="Gene3D" id="3.30.70.1230">
    <property type="entry name" value="Nucleotide cyclase"/>
    <property type="match status" value="1"/>
</dbReference>
<dbReference type="CDD" id="cd07302">
    <property type="entry name" value="CHD"/>
    <property type="match status" value="1"/>
</dbReference>
<evidence type="ECO:0000313" key="12">
    <source>
        <dbReference type="Proteomes" id="UP000549394"/>
    </source>
</evidence>
<dbReference type="Pfam" id="PF00211">
    <property type="entry name" value="Guanylate_cyc"/>
    <property type="match status" value="1"/>
</dbReference>
<protein>
    <recommendedName>
        <fullName evidence="2">guanylate cyclase</fullName>
        <ecNumber evidence="2">4.6.1.2</ecNumber>
    </recommendedName>
</protein>
<dbReference type="InterPro" id="IPR038158">
    <property type="entry name" value="H-NOX_domain_sf"/>
</dbReference>
<evidence type="ECO:0000256" key="5">
    <source>
        <dbReference type="ARBA" id="ARBA00023134"/>
    </source>
</evidence>
<keyword evidence="7" id="KW-0141">cGMP biosynthesis</keyword>
<dbReference type="GO" id="GO:0005525">
    <property type="term" value="F:GTP binding"/>
    <property type="evidence" value="ECO:0007669"/>
    <property type="project" value="UniProtKB-KW"/>
</dbReference>
<keyword evidence="6" id="KW-0456">Lyase</keyword>
<dbReference type="InterPro" id="IPR029787">
    <property type="entry name" value="Nucleotide_cyclase"/>
</dbReference>
<comment type="subcellular location">
    <subcellularLocation>
        <location evidence="1">Cytoplasm</location>
    </subcellularLocation>
</comment>
<keyword evidence="8" id="KW-0175">Coiled coil</keyword>
<dbReference type="PANTHER" id="PTHR45655:SF13">
    <property type="entry name" value="SOLUBLE GUANYLATE CYCLASE GCY-32-RELATED"/>
    <property type="match status" value="1"/>
</dbReference>
<dbReference type="GO" id="GO:0070482">
    <property type="term" value="P:response to oxygen levels"/>
    <property type="evidence" value="ECO:0007669"/>
    <property type="project" value="TreeGrafter"/>
</dbReference>
<name>A0A7I8VFK2_9ANNE</name>
<evidence type="ECO:0000256" key="6">
    <source>
        <dbReference type="ARBA" id="ARBA00023239"/>
    </source>
</evidence>
<dbReference type="FunFam" id="3.30.450.260:FF:000002">
    <property type="entry name" value="guanylate cyclase soluble subunit alpha-2"/>
    <property type="match status" value="1"/>
</dbReference>
<keyword evidence="12" id="KW-1185">Reference proteome</keyword>
<dbReference type="GO" id="GO:0004383">
    <property type="term" value="F:guanylate cyclase activity"/>
    <property type="evidence" value="ECO:0007669"/>
    <property type="project" value="UniProtKB-EC"/>
</dbReference>
<feature type="coiled-coil region" evidence="8">
    <location>
        <begin position="338"/>
        <end position="379"/>
    </location>
</feature>
<organism evidence="11 12">
    <name type="scientific">Dimorphilus gyrociliatus</name>
    <dbReference type="NCBI Taxonomy" id="2664684"/>
    <lineage>
        <taxon>Eukaryota</taxon>
        <taxon>Metazoa</taxon>
        <taxon>Spiralia</taxon>
        <taxon>Lophotrochozoa</taxon>
        <taxon>Annelida</taxon>
        <taxon>Polychaeta</taxon>
        <taxon>Polychaeta incertae sedis</taxon>
        <taxon>Dinophilidae</taxon>
        <taxon>Dimorphilus</taxon>
    </lineage>
</organism>
<evidence type="ECO:0000256" key="2">
    <source>
        <dbReference type="ARBA" id="ARBA00012202"/>
    </source>
</evidence>
<dbReference type="AlphaFoldDB" id="A0A7I8VFK2"/>
<dbReference type="Proteomes" id="UP000549394">
    <property type="component" value="Unassembled WGS sequence"/>
</dbReference>
<feature type="region of interest" description="Disordered" evidence="9">
    <location>
        <begin position="595"/>
        <end position="632"/>
    </location>
</feature>